<feature type="compositionally biased region" description="Low complexity" evidence="2">
    <location>
        <begin position="38"/>
        <end position="53"/>
    </location>
</feature>
<evidence type="ECO:0000259" key="5">
    <source>
        <dbReference type="Pfam" id="PF16967"/>
    </source>
</evidence>
<dbReference type="Pfam" id="PF15976">
    <property type="entry name" value="CooC_C"/>
    <property type="match status" value="1"/>
</dbReference>
<dbReference type="InterPro" id="IPR031917">
    <property type="entry name" value="Pilus_assem_C"/>
</dbReference>
<dbReference type="PROSITE" id="PS51257">
    <property type="entry name" value="PROKAR_LIPOPROTEIN"/>
    <property type="match status" value="1"/>
</dbReference>
<reference evidence="6 7" key="1">
    <citation type="submission" date="2019-07" db="EMBL/GenBank/DDBJ databases">
        <title>Draft genome for Aliikangiella sp. M105.</title>
        <authorList>
            <person name="Wang G."/>
        </authorList>
    </citation>
    <scope>NUCLEOTIDE SEQUENCE [LARGE SCALE GENOMIC DNA]</scope>
    <source>
        <strain evidence="6 7">M105</strain>
    </source>
</reference>
<dbReference type="Proteomes" id="UP000315439">
    <property type="component" value="Unassembled WGS sequence"/>
</dbReference>
<keyword evidence="7" id="KW-1185">Reference proteome</keyword>
<dbReference type="OrthoDB" id="6187408at2"/>
<feature type="domain" description="Pilus assembly protein C-terminal" evidence="4">
    <location>
        <begin position="747"/>
        <end position="839"/>
    </location>
</feature>
<feature type="region of interest" description="Disordered" evidence="2">
    <location>
        <begin position="28"/>
        <end position="59"/>
    </location>
</feature>
<evidence type="ECO:0000259" key="4">
    <source>
        <dbReference type="Pfam" id="PF15976"/>
    </source>
</evidence>
<feature type="compositionally biased region" description="Polar residues" evidence="2">
    <location>
        <begin position="28"/>
        <end position="37"/>
    </location>
</feature>
<feature type="signal peptide" evidence="3">
    <location>
        <begin position="1"/>
        <end position="26"/>
    </location>
</feature>
<organism evidence="6 7">
    <name type="scientific">Aliikangiella coralliicola</name>
    <dbReference type="NCBI Taxonomy" id="2592383"/>
    <lineage>
        <taxon>Bacteria</taxon>
        <taxon>Pseudomonadati</taxon>
        <taxon>Pseudomonadota</taxon>
        <taxon>Gammaproteobacteria</taxon>
        <taxon>Oceanospirillales</taxon>
        <taxon>Pleioneaceae</taxon>
        <taxon>Aliikangiella</taxon>
    </lineage>
</organism>
<evidence type="ECO:0000256" key="2">
    <source>
        <dbReference type="SAM" id="MobiDB-lite"/>
    </source>
</evidence>
<comment type="caution">
    <text evidence="6">The sequence shown here is derived from an EMBL/GenBank/DDBJ whole genome shotgun (WGS) entry which is preliminary data.</text>
</comment>
<dbReference type="EMBL" id="VIKS01000003">
    <property type="protein sequence ID" value="TQV89033.1"/>
    <property type="molecule type" value="Genomic_DNA"/>
</dbReference>
<evidence type="ECO:0000313" key="7">
    <source>
        <dbReference type="Proteomes" id="UP000315439"/>
    </source>
</evidence>
<keyword evidence="1 3" id="KW-0732">Signal</keyword>
<evidence type="ECO:0000313" key="6">
    <source>
        <dbReference type="EMBL" id="TQV89033.1"/>
    </source>
</evidence>
<feature type="domain" description="Pilus assembly protein E-set like" evidence="5">
    <location>
        <begin position="289"/>
        <end position="350"/>
    </location>
</feature>
<evidence type="ECO:0000256" key="1">
    <source>
        <dbReference type="ARBA" id="ARBA00022729"/>
    </source>
</evidence>
<evidence type="ECO:0000256" key="3">
    <source>
        <dbReference type="SAM" id="SignalP"/>
    </source>
</evidence>
<sequence length="839" mass="93914">MTSVLMRSLIAILINLIGLSCASAQQANTSESPEIETQQSQAQQNENQQPQQPVITTTAPEGYDDLLEPQLTLVDIFYNGNFVGSSMASYSPETITFESPQEVVSLLSNIRDSEIVLAGLSLPLATNQSYVCFYQGQPGCGVLTPREVGVIFDESRLRVDIFVNPSLLEKTRLSVDRYLPVSTTGASMINHFSLIASGGEAREEIYTAQLSSIFSYDNYRVLANIESDNQDDTRLDQLSMIYEHRDMAYQVGSFRTMTQSSGFFGQRDFLGFRMQSTLASRTDLEQVSGTSIFVFLNERSRVEVYKDGQLIDSRIYSAGNIELDTRDFPQGAYTVELKIIGASGRERTEEHFYSKSLQLPPTDETLYFVEVGYPEDDKTESYPVAKDDGLARLGFVTRPTEYAGFSGSLVKNPEQESIEIGSYWLGNQIELQTNHAFTGDDEHANYYLLSLRHPDFFLSASYRRTYSEELPGLDDDLRLIAPNSRQTLINLGVPLADSILNVFARTTEQQGQENYRALGVSWRKNIFRSGKLLLDWTVDATKEIDDRRIATGLTLRFLSNRLNVDSSLIYQQQKRAQLSTNHLDKNVRVAYRNPQSSFGSVNHSLELNQTIEQSSATFQSEISNDYGYGRLEIDHTRDETNASLGSAGDASRTGYSLSSQFNFVTSGGEMTVGGNRQNRAGVMIDLKSIKAPGLSFAVIINEVERTRVKAGTSSFVALSPYQSYELVLTPIGETLVQFDNAPRKFTLYPGNVENLSWQIKQVRVIVMQLIDKNDNSFANAKLRDTKNYARTDDLGWVQMEVSGTAELLFIDGEERECRVVIEQSELSETVNFLGVKNCQ</sequence>
<feature type="chain" id="PRO_5022129843" description="Fimbrial biogenesis outer membrane usher protein" evidence="3">
    <location>
        <begin position="27"/>
        <end position="839"/>
    </location>
</feature>
<proteinExistence type="predicted"/>
<accession>A0A545UHY6</accession>
<gene>
    <name evidence="6" type="ORF">FLL46_05750</name>
</gene>
<protein>
    <recommendedName>
        <fullName evidence="8">Fimbrial biogenesis outer membrane usher protein</fullName>
    </recommendedName>
</protein>
<dbReference type="Pfam" id="PF16967">
    <property type="entry name" value="TcfC"/>
    <property type="match status" value="1"/>
</dbReference>
<dbReference type="AlphaFoldDB" id="A0A545UHY6"/>
<dbReference type="InterPro" id="IPR032636">
    <property type="entry name" value="Pilus_assem_E-set-like_dom"/>
</dbReference>
<evidence type="ECO:0008006" key="8">
    <source>
        <dbReference type="Google" id="ProtNLM"/>
    </source>
</evidence>
<name>A0A545UHY6_9GAMM</name>